<dbReference type="Proteomes" id="UP000516656">
    <property type="component" value="Chromosome 1"/>
</dbReference>
<evidence type="ECO:0000313" key="2">
    <source>
        <dbReference type="EMBL" id="BAX51529.1"/>
    </source>
</evidence>
<dbReference type="Gene3D" id="3.30.700.10">
    <property type="entry name" value="Glycoprotein, Type 4 Pilin"/>
    <property type="match status" value="1"/>
</dbReference>
<dbReference type="SUPFAM" id="SSF54523">
    <property type="entry name" value="Pili subunits"/>
    <property type="match status" value="1"/>
</dbReference>
<sequence length="225" mass="24337">MKRRYGFTLIELVVVIVIVGILAVVAAPKFLQLSHDARDADLEGLAASLRTSTETVYGKAAIVGKETLPNATVDGVAIANGYPTAKGITTTLQNTYDWHMVTVTPSDLGNWLESSMLRKIKTGLTFFTLKAYGEKGQSLKQQVKAIDAGQCYVVYIDVAHSDSSKTGNKTNNPGWFWGFVCGKILAPFGIDKYVPWCPTHQKSDANSHLNSNPTQPAIVVVDSGC</sequence>
<dbReference type="Proteomes" id="UP000218676">
    <property type="component" value="Chromosome 1"/>
</dbReference>
<keyword evidence="1" id="KW-0472">Membrane</keyword>
<evidence type="ECO:0000313" key="3">
    <source>
        <dbReference type="EMBL" id="QOD56453.1"/>
    </source>
</evidence>
<reference evidence="3 5" key="3">
    <citation type="submission" date="2020-09" db="EMBL/GenBank/DDBJ databases">
        <title>Complete, closed and curated genome sequences of Photobacterium damselae subsp. piscicida isolates from Australia indicate localised evolution and additional plasmid-borne pathogenicity mechanisms.</title>
        <authorList>
            <person name="Baseggio L."/>
            <person name="Silayeva O."/>
            <person name="Buller N."/>
            <person name="Landos M."/>
            <person name="Engelstaedter J."/>
            <person name="Barnes A.C."/>
        </authorList>
    </citation>
    <scope>NUCLEOTIDE SEQUENCE [LARGE SCALE GENOMIC DNA]</scope>
    <source>
        <strain evidence="3 5">AS-16-0540-1</strain>
    </source>
</reference>
<gene>
    <name evidence="3" type="ORF">IC627_15015</name>
    <name evidence="2" type="ORF">PDPUS_1_00154</name>
</gene>
<dbReference type="Pfam" id="PF07963">
    <property type="entry name" value="N_methyl"/>
    <property type="match status" value="1"/>
</dbReference>
<evidence type="ECO:0000313" key="5">
    <source>
        <dbReference type="Proteomes" id="UP000516656"/>
    </source>
</evidence>
<organism evidence="2 4">
    <name type="scientific">Photobacterium damsela subsp. piscicida</name>
    <name type="common">Pasteurella piscicida</name>
    <dbReference type="NCBI Taxonomy" id="38294"/>
    <lineage>
        <taxon>Bacteria</taxon>
        <taxon>Pseudomonadati</taxon>
        <taxon>Pseudomonadota</taxon>
        <taxon>Gammaproteobacteria</taxon>
        <taxon>Vibrionales</taxon>
        <taxon>Vibrionaceae</taxon>
        <taxon>Photobacterium</taxon>
    </lineage>
</organism>
<reference evidence="4" key="2">
    <citation type="submission" date="2017-05" db="EMBL/GenBank/DDBJ databases">
        <title>Whole genome sequence of fish pathogenic bacteria, Photobacterium damselae subsp. piscicida, strain 91-197, isolated from hybrid striped bass (Morone sp.) in USA.</title>
        <authorList>
            <person name="Teru Y."/>
            <person name="Hikima J."/>
            <person name="Kono T."/>
            <person name="Sakai M."/>
            <person name="Takano T."/>
            <person name="Hawke J.P."/>
            <person name="Takeyama H."/>
            <person name="Aoki T."/>
        </authorList>
    </citation>
    <scope>NUCLEOTIDE SEQUENCE [LARGE SCALE GENOMIC DNA]</scope>
    <source>
        <strain evidence="4">91-197</strain>
    </source>
</reference>
<name>A0A1V1V7D0_PHODP</name>
<dbReference type="RefSeq" id="WP_086957426.1">
    <property type="nucleotide sequence ID" value="NZ_AP018045.1"/>
</dbReference>
<evidence type="ECO:0000313" key="4">
    <source>
        <dbReference type="Proteomes" id="UP000218676"/>
    </source>
</evidence>
<accession>A0A1V1V7D0</accession>
<dbReference type="AlphaFoldDB" id="A0A1V1V7D0"/>
<dbReference type="NCBIfam" id="TIGR02532">
    <property type="entry name" value="IV_pilin_GFxxxE"/>
    <property type="match status" value="1"/>
</dbReference>
<protein>
    <submittedName>
        <fullName evidence="3">Prepilin-type N-terminal cleavage/methylation domain-containing protein</fullName>
    </submittedName>
</protein>
<dbReference type="EMBL" id="CP061854">
    <property type="protein sequence ID" value="QOD56453.1"/>
    <property type="molecule type" value="Genomic_DNA"/>
</dbReference>
<dbReference type="InterPro" id="IPR045584">
    <property type="entry name" value="Pilin-like"/>
</dbReference>
<dbReference type="EMBL" id="AP018045">
    <property type="protein sequence ID" value="BAX51529.1"/>
    <property type="molecule type" value="Genomic_DNA"/>
</dbReference>
<evidence type="ECO:0000256" key="1">
    <source>
        <dbReference type="SAM" id="Phobius"/>
    </source>
</evidence>
<dbReference type="InterPro" id="IPR012902">
    <property type="entry name" value="N_methyl_site"/>
</dbReference>
<keyword evidence="1" id="KW-0812">Transmembrane</keyword>
<proteinExistence type="predicted"/>
<keyword evidence="1" id="KW-1133">Transmembrane helix</keyword>
<reference evidence="2" key="1">
    <citation type="journal article" date="2017" name="Genome Announc.">
        <title>Whole-Genome Sequence of Photobacterium damselae subsp. piscicida Strain 91-197, Isolated from Hybrid Striped Bass (Morone sp.) in the United States.</title>
        <authorList>
            <person name="Teru Y."/>
            <person name="Hikima J."/>
            <person name="Kono T."/>
            <person name="Sakai M."/>
            <person name="Takano T."/>
            <person name="Hawke J.P."/>
            <person name="Takeyama H."/>
            <person name="Aoki T."/>
        </authorList>
    </citation>
    <scope>NUCLEOTIDE SEQUENCE</scope>
    <source>
        <strain evidence="2">91-197</strain>
    </source>
</reference>
<feature type="transmembrane region" description="Helical" evidence="1">
    <location>
        <begin position="7"/>
        <end position="27"/>
    </location>
</feature>